<dbReference type="AlphaFoldDB" id="A0AAE9DGC9"/>
<evidence type="ECO:0000256" key="1">
    <source>
        <dbReference type="SAM" id="SignalP"/>
    </source>
</evidence>
<gene>
    <name evidence="2" type="ORF">L3Y34_002698</name>
</gene>
<accession>A0AAE9DGC9</accession>
<organism evidence="2 3">
    <name type="scientific">Caenorhabditis briggsae</name>
    <dbReference type="NCBI Taxonomy" id="6238"/>
    <lineage>
        <taxon>Eukaryota</taxon>
        <taxon>Metazoa</taxon>
        <taxon>Ecdysozoa</taxon>
        <taxon>Nematoda</taxon>
        <taxon>Chromadorea</taxon>
        <taxon>Rhabditida</taxon>
        <taxon>Rhabditina</taxon>
        <taxon>Rhabditomorpha</taxon>
        <taxon>Rhabditoidea</taxon>
        <taxon>Rhabditidae</taxon>
        <taxon>Peloderinae</taxon>
        <taxon>Caenorhabditis</taxon>
    </lineage>
</organism>
<keyword evidence="1" id="KW-0732">Signal</keyword>
<evidence type="ECO:0000313" key="3">
    <source>
        <dbReference type="Proteomes" id="UP000827892"/>
    </source>
</evidence>
<name>A0AAE9DGC9_CAEBR</name>
<protein>
    <submittedName>
        <fullName evidence="2">Uncharacterized protein</fullName>
    </submittedName>
</protein>
<dbReference type="Proteomes" id="UP000827892">
    <property type="component" value="Chromosome III"/>
</dbReference>
<sequence length="76" mass="8359">MILPKLLSLLLILMVLKESSAVRGALFRSGRSVPFERAPGQQDFLRFGRASGAERVGEPQDEIKYGSYGGDADILY</sequence>
<feature type="chain" id="PRO_5042176610" evidence="1">
    <location>
        <begin position="22"/>
        <end position="76"/>
    </location>
</feature>
<reference evidence="2 3" key="1">
    <citation type="submission" date="2022-05" db="EMBL/GenBank/DDBJ databases">
        <title>Chromosome-level reference genomes for two strains of Caenorhabditis briggsae: an improved platform for comparative genomics.</title>
        <authorList>
            <person name="Stevens L."/>
            <person name="Andersen E.C."/>
        </authorList>
    </citation>
    <scope>NUCLEOTIDE SEQUENCE [LARGE SCALE GENOMIC DNA]</scope>
    <source>
        <strain evidence="2">QX1410_ONT</strain>
        <tissue evidence="2">Whole-organism</tissue>
    </source>
</reference>
<feature type="signal peptide" evidence="1">
    <location>
        <begin position="1"/>
        <end position="21"/>
    </location>
</feature>
<dbReference type="EMBL" id="CP090893">
    <property type="protein sequence ID" value="ULU03304.1"/>
    <property type="molecule type" value="Genomic_DNA"/>
</dbReference>
<proteinExistence type="predicted"/>
<evidence type="ECO:0000313" key="2">
    <source>
        <dbReference type="EMBL" id="ULU03304.1"/>
    </source>
</evidence>